<evidence type="ECO:0000313" key="1">
    <source>
        <dbReference type="EMBL" id="EES90345.1"/>
    </source>
</evidence>
<comment type="caution">
    <text evidence="1">The sequence shown here is derived from an EMBL/GenBank/DDBJ whole genome shotgun (WGS) entry which is preliminary data.</text>
</comment>
<reference evidence="1 2" key="1">
    <citation type="submission" date="2009-10" db="EMBL/GenBank/DDBJ databases">
        <authorList>
            <person name="Shrivastava S."/>
            <person name="Brinkac L.B."/>
            <person name="Brown J.L."/>
            <person name="Bruce D.B."/>
            <person name="Detter C."/>
            <person name="Green L.D."/>
            <person name="Munk C.A."/>
            <person name="Rogers Y.C."/>
            <person name="Tapia R."/>
            <person name="Saunders E.S."/>
            <person name="Sims D.R."/>
            <person name="Smith L.A."/>
            <person name="Smith T.J."/>
            <person name="Sutton G."/>
            <person name="Brettin T."/>
        </authorList>
    </citation>
    <scope>NUCLEOTIDE SEQUENCE [LARGE SCALE GENOMIC DNA]</scope>
    <source>
        <strain evidence="2">D str. 1873</strain>
    </source>
</reference>
<proteinExistence type="predicted"/>
<dbReference type="AlphaFoldDB" id="A0A9P2G5F8"/>
<name>A0A9P2G5F8_CLOBO</name>
<protein>
    <submittedName>
        <fullName evidence="1">Uncharacterized protein</fullName>
    </submittedName>
</protein>
<accession>A0A9P2G5F8</accession>
<gene>
    <name evidence="1" type="ORF">CLG_B2295</name>
</gene>
<sequence>MSELKKSYSSKECTECHRKLKTETNFYQTNNNLIAKDGRLPICKKCIKDKINYNDINTIYTILRQMDLPFIYEYWEIAEKSKNDTFGTYIKNINSLHQMQGMTWVHSIFKPQNKMKDNDTSDVNQSKIIHNLTEYETKWGKGYSKEEYEMLEDIYEDMCLDFDIDNRSQEEYLRTACLYQLKNKQAIASGNASEAQKWGQMFDKYMESGKLKPAQFNRSEMGNVNGFSEFFEFVEKQGFIPKFPDLILDDLDYAIFCFINYNRTLLGYEPAKLGDVKEFMNYDYIKGQEVIMPKHASKKGVNNG</sequence>
<dbReference type="Proteomes" id="UP000006160">
    <property type="component" value="Unassembled WGS sequence"/>
</dbReference>
<dbReference type="EMBL" id="ACSJ01000017">
    <property type="protein sequence ID" value="EES90345.1"/>
    <property type="molecule type" value="Genomic_DNA"/>
</dbReference>
<evidence type="ECO:0000313" key="2">
    <source>
        <dbReference type="Proteomes" id="UP000006160"/>
    </source>
</evidence>
<organism evidence="1 2">
    <name type="scientific">Clostridium botulinum D str. 1873</name>
    <dbReference type="NCBI Taxonomy" id="592027"/>
    <lineage>
        <taxon>Bacteria</taxon>
        <taxon>Bacillati</taxon>
        <taxon>Bacillota</taxon>
        <taxon>Clostridia</taxon>
        <taxon>Eubacteriales</taxon>
        <taxon>Clostridiaceae</taxon>
        <taxon>Clostridium</taxon>
    </lineage>
</organism>